<evidence type="ECO:0000313" key="1">
    <source>
        <dbReference type="EMBL" id="KPQ17056.1"/>
    </source>
</evidence>
<gene>
    <name evidence="1" type="ORF">HLUCCX10_07125</name>
</gene>
<dbReference type="EMBL" id="LJXT01000034">
    <property type="protein sequence ID" value="KPQ17056.1"/>
    <property type="molecule type" value="Genomic_DNA"/>
</dbReference>
<organism evidence="1 2">
    <name type="scientific">Algoriphagus marincola HL-49</name>
    <dbReference type="NCBI Taxonomy" id="1305737"/>
    <lineage>
        <taxon>Bacteria</taxon>
        <taxon>Pseudomonadati</taxon>
        <taxon>Bacteroidota</taxon>
        <taxon>Cytophagia</taxon>
        <taxon>Cytophagales</taxon>
        <taxon>Cyclobacteriaceae</taxon>
        <taxon>Algoriphagus</taxon>
    </lineage>
</organism>
<reference evidence="1 2" key="1">
    <citation type="submission" date="2015-09" db="EMBL/GenBank/DDBJ databases">
        <title>Identification and resolution of microdiversity through metagenomic sequencing of parallel consortia.</title>
        <authorList>
            <person name="Nelson W.C."/>
            <person name="Romine M.F."/>
            <person name="Lindemann S.R."/>
        </authorList>
    </citation>
    <scope>NUCLEOTIDE SEQUENCE [LARGE SCALE GENOMIC DNA]</scope>
    <source>
        <strain evidence="1">HL-49</strain>
    </source>
</reference>
<dbReference type="AlphaFoldDB" id="A0A0P7YA93"/>
<name>A0A0P7YA93_9BACT</name>
<dbReference type="PATRIC" id="fig|1305737.6.peg.2068"/>
<evidence type="ECO:0000313" key="2">
    <source>
        <dbReference type="Proteomes" id="UP000050421"/>
    </source>
</evidence>
<proteinExistence type="predicted"/>
<protein>
    <submittedName>
        <fullName evidence="1">Uncharacterized protein</fullName>
    </submittedName>
</protein>
<comment type="caution">
    <text evidence="1">The sequence shown here is derived from an EMBL/GenBank/DDBJ whole genome shotgun (WGS) entry which is preliminary data.</text>
</comment>
<sequence>MLKLEQQQKEKSLTRTIRILRTSRTKRIVRGLKFEIIQKNLNFLVQNELVPEFVPHYI</sequence>
<dbReference type="Proteomes" id="UP000050421">
    <property type="component" value="Unassembled WGS sequence"/>
</dbReference>
<accession>A0A0P7YA93</accession>